<evidence type="ECO:0000256" key="1">
    <source>
        <dbReference type="ARBA" id="ARBA00022729"/>
    </source>
</evidence>
<dbReference type="PANTHER" id="PTHR33376">
    <property type="match status" value="1"/>
</dbReference>
<evidence type="ECO:0000256" key="2">
    <source>
        <dbReference type="SAM" id="SignalP"/>
    </source>
</evidence>
<evidence type="ECO:0000313" key="3">
    <source>
        <dbReference type="EMBL" id="GAA4422753.1"/>
    </source>
</evidence>
<dbReference type="RefSeq" id="WP_345062660.1">
    <property type="nucleotide sequence ID" value="NZ_BAABEX010000008.1"/>
</dbReference>
<name>A0ABP8L6R0_9BURK</name>
<dbReference type="InterPro" id="IPR041722">
    <property type="entry name" value="TakP/all3028"/>
</dbReference>
<evidence type="ECO:0000313" key="4">
    <source>
        <dbReference type="Proteomes" id="UP001501788"/>
    </source>
</evidence>
<comment type="caution">
    <text evidence="3">The sequence shown here is derived from an EMBL/GenBank/DDBJ whole genome shotgun (WGS) entry which is preliminary data.</text>
</comment>
<gene>
    <name evidence="3" type="ORF">GCM10023090_14200</name>
</gene>
<dbReference type="InterPro" id="IPR038404">
    <property type="entry name" value="TRAP_DctP_sf"/>
</dbReference>
<keyword evidence="4" id="KW-1185">Reference proteome</keyword>
<dbReference type="Gene3D" id="3.40.190.10">
    <property type="entry name" value="Periplasmic binding protein-like II"/>
    <property type="match status" value="1"/>
</dbReference>
<protein>
    <submittedName>
        <fullName evidence="3">TRAP transporter substrate-binding protein</fullName>
    </submittedName>
</protein>
<dbReference type="Proteomes" id="UP001501788">
    <property type="component" value="Unassembled WGS sequence"/>
</dbReference>
<sequence>MDRRSLMKRAGIAGVLASGIAPAVHAQATIRWRLASSFPKSLDTIYGGADVFAKAVRAMSGGKFEISVHPGGELMPPFGVLDGVQNATVEMCHTVPYYFYGKNPAFALGSAVPFGFNARQMNAWMMHGNGRKLMNEFYAGYNVISFAGGNTGTQMGGWYRKEIKTPADFKGLKMRLGGGLVGEVMQKLGAVPQSIPGGEVYQSLEKGTLDAAEWVGPYDDQKLGFNKVAPFYYYPGWWEGGPEVDFYINTKAYEGLSAENKAIIDAASALANADMLAKYDALNPIALKQLVAAKTKVLPFSQAIMDASFKAAMEVFAENDAKSPEWKKIYADMRTFQRDQVLWFRFAEARYDIFMSSQKL</sequence>
<accession>A0ABP8L6R0</accession>
<dbReference type="Gene3D" id="3.40.190.170">
    <property type="entry name" value="Bacterial extracellular solute-binding protein, family 7"/>
    <property type="match status" value="1"/>
</dbReference>
<dbReference type="InterPro" id="IPR018389">
    <property type="entry name" value="DctP_fam"/>
</dbReference>
<dbReference type="PIRSF" id="PIRSF039026">
    <property type="entry name" value="SiaP"/>
    <property type="match status" value="1"/>
</dbReference>
<dbReference type="Pfam" id="PF03480">
    <property type="entry name" value="DctP"/>
    <property type="match status" value="1"/>
</dbReference>
<dbReference type="NCBIfam" id="NF037995">
    <property type="entry name" value="TRAP_S1"/>
    <property type="match status" value="1"/>
</dbReference>
<organism evidence="3 4">
    <name type="scientific">Acidovorax lacteus</name>
    <dbReference type="NCBI Taxonomy" id="1924988"/>
    <lineage>
        <taxon>Bacteria</taxon>
        <taxon>Pseudomonadati</taxon>
        <taxon>Pseudomonadota</taxon>
        <taxon>Betaproteobacteria</taxon>
        <taxon>Burkholderiales</taxon>
        <taxon>Comamonadaceae</taxon>
        <taxon>Acidovorax</taxon>
    </lineage>
</organism>
<feature type="signal peptide" evidence="2">
    <location>
        <begin position="1"/>
        <end position="26"/>
    </location>
</feature>
<dbReference type="EMBL" id="BAABEX010000008">
    <property type="protein sequence ID" value="GAA4422753.1"/>
    <property type="molecule type" value="Genomic_DNA"/>
</dbReference>
<feature type="chain" id="PRO_5046101767" evidence="2">
    <location>
        <begin position="27"/>
        <end position="360"/>
    </location>
</feature>
<dbReference type="PANTHER" id="PTHR33376:SF5">
    <property type="entry name" value="EXTRACYTOPLASMIC SOLUTE RECEPTOR PROTEIN"/>
    <property type="match status" value="1"/>
</dbReference>
<reference evidence="4" key="1">
    <citation type="journal article" date="2019" name="Int. J. Syst. Evol. Microbiol.">
        <title>The Global Catalogue of Microorganisms (GCM) 10K type strain sequencing project: providing services to taxonomists for standard genome sequencing and annotation.</title>
        <authorList>
            <consortium name="The Broad Institute Genomics Platform"/>
            <consortium name="The Broad Institute Genome Sequencing Center for Infectious Disease"/>
            <person name="Wu L."/>
            <person name="Ma J."/>
        </authorList>
    </citation>
    <scope>NUCLEOTIDE SEQUENCE [LARGE SCALE GENOMIC DNA]</scope>
    <source>
        <strain evidence="4">JCM 31890</strain>
    </source>
</reference>
<dbReference type="CDD" id="cd13682">
    <property type="entry name" value="PBP2_TRAP_alpha-ketoacid"/>
    <property type="match status" value="1"/>
</dbReference>
<dbReference type="InterPro" id="IPR026289">
    <property type="entry name" value="SBP_TakP-like"/>
</dbReference>
<proteinExistence type="predicted"/>
<keyword evidence="1 2" id="KW-0732">Signal</keyword>